<feature type="transmembrane region" description="Helical" evidence="6">
    <location>
        <begin position="226"/>
        <end position="247"/>
    </location>
</feature>
<feature type="transmembrane region" description="Helical" evidence="6">
    <location>
        <begin position="175"/>
        <end position="193"/>
    </location>
</feature>
<evidence type="ECO:0000313" key="8">
    <source>
        <dbReference type="EMBL" id="ANX03507.1"/>
    </source>
</evidence>
<comment type="subcellular location">
    <subcellularLocation>
        <location evidence="6">Cell inner membrane</location>
        <topology evidence="6">Multi-pass membrane protein</topology>
    </subcellularLocation>
    <subcellularLocation>
        <location evidence="1">Membrane</location>
        <topology evidence="1">Multi-pass membrane protein</topology>
    </subcellularLocation>
</comment>
<dbReference type="KEGG" id="gbi:PG2T_04410"/>
<dbReference type="InterPro" id="IPR052522">
    <property type="entry name" value="ABC-2_transport_permease"/>
</dbReference>
<dbReference type="GO" id="GO:0140359">
    <property type="term" value="F:ABC-type transporter activity"/>
    <property type="evidence" value="ECO:0007669"/>
    <property type="project" value="InterPro"/>
</dbReference>
<evidence type="ECO:0000256" key="1">
    <source>
        <dbReference type="ARBA" id="ARBA00004141"/>
    </source>
</evidence>
<comment type="similarity">
    <text evidence="2 6">Belongs to the ABC-2 integral membrane protein family.</text>
</comment>
<evidence type="ECO:0000256" key="6">
    <source>
        <dbReference type="RuleBase" id="RU361157"/>
    </source>
</evidence>
<dbReference type="GO" id="GO:0043190">
    <property type="term" value="C:ATP-binding cassette (ABC) transporter complex"/>
    <property type="evidence" value="ECO:0007669"/>
    <property type="project" value="InterPro"/>
</dbReference>
<dbReference type="RefSeq" id="WP_068803004.1">
    <property type="nucleotide sequence ID" value="NZ_CP014671.1"/>
</dbReference>
<dbReference type="PROSITE" id="PS51012">
    <property type="entry name" value="ABC_TM2"/>
    <property type="match status" value="1"/>
</dbReference>
<dbReference type="InterPro" id="IPR013525">
    <property type="entry name" value="ABC2_TM"/>
</dbReference>
<dbReference type="InterPro" id="IPR047817">
    <property type="entry name" value="ABC2_TM_bact-type"/>
</dbReference>
<name>A0A1B1YS48_9GAMM</name>
<reference evidence="9" key="1">
    <citation type="submission" date="2016-03" db="EMBL/GenBank/DDBJ databases">
        <title>Complete genome sequence of Solimmundus cernigliae, representing a novel lineage of polycyclic aromatic hydrocarbon degraders within the Gammaproteobacteria.</title>
        <authorList>
            <person name="Singleton D.R."/>
            <person name="Dickey A.N."/>
            <person name="Scholl E.H."/>
            <person name="Wright F.A."/>
            <person name="Aitken M.D."/>
        </authorList>
    </citation>
    <scope>NUCLEOTIDE SEQUENCE [LARGE SCALE GENOMIC DNA]</scope>
    <source>
        <strain evidence="9">TR3.2</strain>
    </source>
</reference>
<dbReference type="FunCoup" id="A0A1B1YS48">
    <property type="interactions" value="251"/>
</dbReference>
<dbReference type="NCBIfam" id="NF011648">
    <property type="entry name" value="PRK15066.1"/>
    <property type="match status" value="1"/>
</dbReference>
<evidence type="ECO:0000256" key="3">
    <source>
        <dbReference type="ARBA" id="ARBA00022692"/>
    </source>
</evidence>
<keyword evidence="5 6" id="KW-0472">Membrane</keyword>
<dbReference type="PANTHER" id="PTHR43332">
    <property type="entry name" value="INNER MEMBRANE TRANSPORT PERMEASE YADH-RELATED"/>
    <property type="match status" value="1"/>
</dbReference>
<dbReference type="STRING" id="1810504.PG2T_04410"/>
<proteinExistence type="inferred from homology"/>
<feature type="domain" description="ABC transmembrane type-2" evidence="7">
    <location>
        <begin position="21"/>
        <end position="250"/>
    </location>
</feature>
<keyword evidence="9" id="KW-1185">Reference proteome</keyword>
<dbReference type="InParanoid" id="A0A1B1YS48"/>
<protein>
    <recommendedName>
        <fullName evidence="6">Transport permease protein</fullName>
    </recommendedName>
</protein>
<dbReference type="PRINTS" id="PR00164">
    <property type="entry name" value="ABC2TRNSPORT"/>
</dbReference>
<evidence type="ECO:0000256" key="5">
    <source>
        <dbReference type="ARBA" id="ARBA00023136"/>
    </source>
</evidence>
<feature type="transmembrane region" description="Helical" evidence="6">
    <location>
        <begin position="139"/>
        <end position="163"/>
    </location>
</feature>
<accession>A0A1B1YS48</accession>
<keyword evidence="8" id="KW-0378">Hydrolase</keyword>
<dbReference type="PIRSF" id="PIRSF006648">
    <property type="entry name" value="DrrB"/>
    <property type="match status" value="1"/>
</dbReference>
<sequence length="255" mass="27831">MIGNWPGLWTLFLKEVKRFTVVFMQTVTAPVISALLYLFIFSHALAGRVEVYPGVSYPQFLVPGLMMMTIIQNAFANTSSSLIFSKVTGNIVFVLLAPLSHLEFYLAFVGAALVRAVVVSIGVYVVAFFYLGATVVHPLLLLVFGLLGGGLLATCGLLAGIWADKFDQVATVQNFVILPLTYLSGVFYSIHSLPPAWQALSRANPFFYLIDGFRYGFFGHSDVSPWLSVAVMAGANAALCILCLRLLSRGYKLRG</sequence>
<dbReference type="GO" id="GO:0016787">
    <property type="term" value="F:hydrolase activity"/>
    <property type="evidence" value="ECO:0007669"/>
    <property type="project" value="UniProtKB-KW"/>
</dbReference>
<dbReference type="InterPro" id="IPR000412">
    <property type="entry name" value="ABC_2_transport"/>
</dbReference>
<feature type="transmembrane region" description="Helical" evidence="6">
    <location>
        <begin position="60"/>
        <end position="84"/>
    </location>
</feature>
<dbReference type="PANTHER" id="PTHR43332:SF2">
    <property type="entry name" value="INNER MEMBRANE TRANSPORT PERMEASE YADH"/>
    <property type="match status" value="1"/>
</dbReference>
<keyword evidence="4 6" id="KW-1133">Transmembrane helix</keyword>
<feature type="transmembrane region" description="Helical" evidence="6">
    <location>
        <begin position="104"/>
        <end position="133"/>
    </location>
</feature>
<dbReference type="Proteomes" id="UP000092952">
    <property type="component" value="Chromosome"/>
</dbReference>
<organism evidence="8 9">
    <name type="scientific">Immundisolibacter cernigliae</name>
    <dbReference type="NCBI Taxonomy" id="1810504"/>
    <lineage>
        <taxon>Bacteria</taxon>
        <taxon>Pseudomonadati</taxon>
        <taxon>Pseudomonadota</taxon>
        <taxon>Gammaproteobacteria</taxon>
        <taxon>Immundisolibacterales</taxon>
        <taxon>Immundisolibacteraceae</taxon>
        <taxon>Immundisolibacter</taxon>
    </lineage>
</organism>
<keyword evidence="3 6" id="KW-0812">Transmembrane</keyword>
<keyword evidence="6" id="KW-0813">Transport</keyword>
<feature type="transmembrane region" description="Helical" evidence="6">
    <location>
        <begin position="21"/>
        <end position="40"/>
    </location>
</feature>
<dbReference type="EMBL" id="CP014671">
    <property type="protein sequence ID" value="ANX03507.1"/>
    <property type="molecule type" value="Genomic_DNA"/>
</dbReference>
<dbReference type="Pfam" id="PF01061">
    <property type="entry name" value="ABC2_membrane"/>
    <property type="match status" value="1"/>
</dbReference>
<evidence type="ECO:0000256" key="2">
    <source>
        <dbReference type="ARBA" id="ARBA00007783"/>
    </source>
</evidence>
<keyword evidence="6" id="KW-1003">Cell membrane</keyword>
<evidence type="ECO:0000259" key="7">
    <source>
        <dbReference type="PROSITE" id="PS51012"/>
    </source>
</evidence>
<evidence type="ECO:0000313" key="9">
    <source>
        <dbReference type="Proteomes" id="UP000092952"/>
    </source>
</evidence>
<evidence type="ECO:0000256" key="4">
    <source>
        <dbReference type="ARBA" id="ARBA00022989"/>
    </source>
</evidence>
<dbReference type="OrthoDB" id="9804001at2"/>
<gene>
    <name evidence="8" type="ORF">PG2T_04410</name>
</gene>
<dbReference type="AlphaFoldDB" id="A0A1B1YS48"/>